<evidence type="ECO:0000256" key="1">
    <source>
        <dbReference type="SAM" id="Phobius"/>
    </source>
</evidence>
<evidence type="ECO:0000313" key="3">
    <source>
        <dbReference type="Proteomes" id="UP000179258"/>
    </source>
</evidence>
<comment type="caution">
    <text evidence="2">The sequence shown here is derived from an EMBL/GenBank/DDBJ whole genome shotgun (WGS) entry which is preliminary data.</text>
</comment>
<organism evidence="2 3">
    <name type="scientific">Candidatus Wildermuthbacteria bacterium RIFCSPHIGHO2_02_FULL_47_17</name>
    <dbReference type="NCBI Taxonomy" id="1802452"/>
    <lineage>
        <taxon>Bacteria</taxon>
        <taxon>Candidatus Wildermuthiibacteriota</taxon>
    </lineage>
</organism>
<evidence type="ECO:0008006" key="4">
    <source>
        <dbReference type="Google" id="ProtNLM"/>
    </source>
</evidence>
<dbReference type="EMBL" id="MHTX01000036">
    <property type="protein sequence ID" value="OHA67608.1"/>
    <property type="molecule type" value="Genomic_DNA"/>
</dbReference>
<reference evidence="2 3" key="1">
    <citation type="journal article" date="2016" name="Nat. Commun.">
        <title>Thousands of microbial genomes shed light on interconnected biogeochemical processes in an aquifer system.</title>
        <authorList>
            <person name="Anantharaman K."/>
            <person name="Brown C.T."/>
            <person name="Hug L.A."/>
            <person name="Sharon I."/>
            <person name="Castelle C.J."/>
            <person name="Probst A.J."/>
            <person name="Thomas B.C."/>
            <person name="Singh A."/>
            <person name="Wilkins M.J."/>
            <person name="Karaoz U."/>
            <person name="Brodie E.L."/>
            <person name="Williams K.H."/>
            <person name="Hubbard S.S."/>
            <person name="Banfield J.F."/>
        </authorList>
    </citation>
    <scope>NUCLEOTIDE SEQUENCE [LARGE SCALE GENOMIC DNA]</scope>
</reference>
<dbReference type="NCBIfam" id="TIGR02532">
    <property type="entry name" value="IV_pilin_GFxxxE"/>
    <property type="match status" value="1"/>
</dbReference>
<keyword evidence="1" id="KW-1133">Transmembrane helix</keyword>
<name>A0A1G2R4W6_9BACT</name>
<proteinExistence type="predicted"/>
<keyword evidence="1" id="KW-0472">Membrane</keyword>
<accession>A0A1G2R4W6</accession>
<dbReference type="Proteomes" id="UP000179258">
    <property type="component" value="Unassembled WGS sequence"/>
</dbReference>
<gene>
    <name evidence="2" type="ORF">A3D59_03510</name>
</gene>
<feature type="transmembrane region" description="Helical" evidence="1">
    <location>
        <begin position="12"/>
        <end position="32"/>
    </location>
</feature>
<dbReference type="InterPro" id="IPR012902">
    <property type="entry name" value="N_methyl_site"/>
</dbReference>
<dbReference type="AlphaFoldDB" id="A0A1G2R4W6"/>
<protein>
    <recommendedName>
        <fullName evidence="4">Type II secretion system protein GspI C-terminal domain-containing protein</fullName>
    </recommendedName>
</protein>
<evidence type="ECO:0000313" key="2">
    <source>
        <dbReference type="EMBL" id="OHA67608.1"/>
    </source>
</evidence>
<dbReference type="Pfam" id="PF07963">
    <property type="entry name" value="N_methyl"/>
    <property type="match status" value="1"/>
</dbReference>
<keyword evidence="1" id="KW-0812">Transmembrane</keyword>
<sequence>MPIKTSKGFSIIEVLISTAILAALVVSFTILVTEAAVINRDNLFSLRAEMYAREPIEAVKDLEQSNWAAIVDAICASPNICHPEISGGAWTLDAGTINDGVFTRWITIEDVWRSPPPPVFPNTVVKTGGAVGANDPDTKKVTAYVSWAMKDRTKTISLETYVYNTD</sequence>